<accession>A0ABY1URA0</accession>
<dbReference type="Proteomes" id="UP000831156">
    <property type="component" value="Chromosome 12"/>
</dbReference>
<evidence type="ECO:0000256" key="2">
    <source>
        <dbReference type="ARBA" id="ARBA00010225"/>
    </source>
</evidence>
<protein>
    <recommendedName>
        <fullName evidence="7">Vacuolar protein 14 C-terminal Fig4-binding domain-containing protein</fullName>
    </recommendedName>
</protein>
<feature type="compositionally biased region" description="Basic and acidic residues" evidence="5">
    <location>
        <begin position="848"/>
        <end position="862"/>
    </location>
</feature>
<evidence type="ECO:0000256" key="5">
    <source>
        <dbReference type="SAM" id="MobiDB-lite"/>
    </source>
</evidence>
<dbReference type="Pfam" id="PF12755">
    <property type="entry name" value="Vac14_Fab1_bd"/>
    <property type="match status" value="1"/>
</dbReference>
<feature type="compositionally biased region" description="Low complexity" evidence="5">
    <location>
        <begin position="920"/>
        <end position="932"/>
    </location>
</feature>
<evidence type="ECO:0000259" key="7">
    <source>
        <dbReference type="Pfam" id="PF11916"/>
    </source>
</evidence>
<dbReference type="InterPro" id="IPR011989">
    <property type="entry name" value="ARM-like"/>
</dbReference>
<evidence type="ECO:0000313" key="8">
    <source>
        <dbReference type="EMBL" id="SOV16388.1"/>
    </source>
</evidence>
<keyword evidence="4 6" id="KW-0472">Membrane</keyword>
<proteinExistence type="inferred from homology"/>
<feature type="transmembrane region" description="Helical" evidence="6">
    <location>
        <begin position="1194"/>
        <end position="1219"/>
    </location>
</feature>
<evidence type="ECO:0000256" key="3">
    <source>
        <dbReference type="ARBA" id="ARBA00022737"/>
    </source>
</evidence>
<keyword evidence="6" id="KW-1133">Transmembrane helix</keyword>
<sequence length="1454" mass="172223">MFLNLIKGLEKNEDKENVVNINIQKLLGDKTYEKRKKGAQELAELVKIILLKEENDEKKHIDKLLDEHKNNEDAGGFNITKTFSDMEANKISNNLLKADEDDELNNSEYYFKTYNDEKLKKKKNILDDIGIDDDDDNNKEYTIIDDEKERKANEEYDNKNNIDGDKKSQDKLYIKGTKEYEKINKYKKNKSVRNSNIIIDTNEINNSHIYGHGQEDGKEYNANDNLNKNNNAATDDDDDDEENYEDANMKRYNDSDDSVDEKDKKKKRTNLENEKDNLLYQHMNEEKYILGSEIIKKLLLDKCKENCDLDIELTKPIDNNSNNNNYIRNRNSVSSIDINKEKRKKTLNNILYDNDIYLDNFNKKYQSQKVINIISFLDNKFIQSVSSSERCGGLISLAFISISLDEKIQYYFTEILRIIISCINDADSKVRYYVCESLYNLCKVSRKYIFHNIEDIFDCLYRIFSDSCPNVKSGGIYLDNLIKDLVCSYNNIFYIYKIIYILKDKIYIENTNVRQLIISWLFFLQNIPTINIFEYFHFFIKDLFLMLSDENKDIQKQANQCLDIYIDKIVTSNYEQCRTFFKHIAYVILEFCGHKNTVIKHKSLLWIYHFINILNIHFYNIFDSSTKKNNTFLIELLKKIIASTSDVCFDIHYTARKCNELLISYVKFTYLESAPLITKLVCLIINTKIDKSELVVSANKDSTNYKNYQKKYFSRRKKLHKDLMYDRGNNLPDGVIPSQGYNNNEMTVEENNKMADQEDNKLNNLVKQHENISNKGRNESSIIKNKNDDDNENDYSIYKDDESYITNIGNERKVKNSLFHNDENDVEEDSLLNVNCFNNVTAEDEDFIHMNDTDKKDNRRDQNGSYNKANNKEIINANNKKKNDKHKDNKNDNNNNNNDNKNNNNNNNKNNINDVKDNNDNNSLNNSNDNASESLSFESYNLFYKKENYSYEGQNKPLNTQTSKEENYNCKIIYNHEKLINELKEKKLLMGDVSKGEAYYINKIIKKKGNNNNIDDNEDDYFNDNDDDDDDDDNIFYDNLEKRNIYPVITCLQWLIEILIYKSNEIKTYYDEIIICIFKCLKNDDNKVLLLSLTVLSAMCGTVDNKFHFYEKISLNLINIFKNDENLLIHKGKVIVQHISRCLNNKKFYAYLCYLLIKENNFTFVNKFVQVLNWVLLTSDETKYLRNVLFLKKYYNIFSLILIAWFHNPLSAISFLLWLQKYELAYYISSYLTLLDVNSDFFHQLDNFIFLFESPVFSKQRIHLIYPKNYPFLIKSLMILSLMLPLNTSNNILQKRLQISQLSILTSNEKMHTFFDIHNHNGLYHIEDNYDNKEIDNKINEQDKLKKRESCQLNIYENTEEFIQLCKMGNEEQTKEYNILEKTDTEKYNEEELWNNRYNYLLTNIKRKFLKDTITNDNHNNNTHRVSYKNDECNEFVHIFKTVLKTHKIIKYYS</sequence>
<evidence type="ECO:0000313" key="9">
    <source>
        <dbReference type="Proteomes" id="UP000831156"/>
    </source>
</evidence>
<feature type="region of interest" description="Disordered" evidence="5">
    <location>
        <begin position="848"/>
        <end position="932"/>
    </location>
</feature>
<dbReference type="PANTHER" id="PTHR16023:SF0">
    <property type="entry name" value="PROTEIN VAC14 HOMOLOG"/>
    <property type="match status" value="1"/>
</dbReference>
<evidence type="ECO:0000256" key="6">
    <source>
        <dbReference type="SAM" id="Phobius"/>
    </source>
</evidence>
<keyword evidence="9" id="KW-1185">Reference proteome</keyword>
<dbReference type="InterPro" id="IPR021841">
    <property type="entry name" value="VAC14_Fig4p-bd"/>
</dbReference>
<dbReference type="Gene3D" id="1.25.10.10">
    <property type="entry name" value="Leucine-rich Repeat Variant"/>
    <property type="match status" value="2"/>
</dbReference>
<dbReference type="PANTHER" id="PTHR16023">
    <property type="entry name" value="TAX1 BINDING PROTEIN-RELATED"/>
    <property type="match status" value="1"/>
</dbReference>
<feature type="compositionally biased region" description="Low complexity" evidence="5">
    <location>
        <begin position="892"/>
        <end position="913"/>
    </location>
</feature>
<dbReference type="InterPro" id="IPR026825">
    <property type="entry name" value="Vac14"/>
</dbReference>
<dbReference type="InterPro" id="IPR016024">
    <property type="entry name" value="ARM-type_fold"/>
</dbReference>
<name>A0ABY1URA0_9APIC</name>
<comment type="similarity">
    <text evidence="2">Belongs to the VAC14 family.</text>
</comment>
<dbReference type="SUPFAM" id="SSF48371">
    <property type="entry name" value="ARM repeat"/>
    <property type="match status" value="1"/>
</dbReference>
<feature type="region of interest" description="Disordered" evidence="5">
    <location>
        <begin position="772"/>
        <end position="795"/>
    </location>
</feature>
<comment type="subcellular location">
    <subcellularLocation>
        <location evidence="1">Endomembrane system</location>
    </subcellularLocation>
</comment>
<keyword evidence="3" id="KW-0677">Repeat</keyword>
<feature type="region of interest" description="Disordered" evidence="5">
    <location>
        <begin position="207"/>
        <end position="269"/>
    </location>
</feature>
<reference evidence="8" key="1">
    <citation type="submission" date="2016-09" db="EMBL/GenBank/DDBJ databases">
        <authorList>
            <consortium name="Pathogen Informatics"/>
            <person name="Sun Q."/>
            <person name="Inoue M."/>
        </authorList>
    </citation>
    <scope>NUCLEOTIDE SEQUENCE</scope>
</reference>
<feature type="compositionally biased region" description="Low complexity" evidence="5">
    <location>
        <begin position="222"/>
        <end position="233"/>
    </location>
</feature>
<feature type="domain" description="Vacuolar protein 14 C-terminal Fig4-binding" evidence="7">
    <location>
        <begin position="1126"/>
        <end position="1299"/>
    </location>
</feature>
<evidence type="ECO:0000256" key="1">
    <source>
        <dbReference type="ARBA" id="ARBA00004308"/>
    </source>
</evidence>
<gene>
    <name evidence="8" type="ORF">PGABG01_1224500</name>
</gene>
<feature type="compositionally biased region" description="Low complexity" evidence="5">
    <location>
        <begin position="867"/>
        <end position="878"/>
    </location>
</feature>
<organism evidence="8 9">
    <name type="scientific">Plasmodium gaboni</name>
    <dbReference type="NCBI Taxonomy" id="647221"/>
    <lineage>
        <taxon>Eukaryota</taxon>
        <taxon>Sar</taxon>
        <taxon>Alveolata</taxon>
        <taxon>Apicomplexa</taxon>
        <taxon>Aconoidasida</taxon>
        <taxon>Haemosporida</taxon>
        <taxon>Plasmodiidae</taxon>
        <taxon>Plasmodium</taxon>
        <taxon>Plasmodium (Laverania)</taxon>
    </lineage>
</organism>
<keyword evidence="6" id="KW-0812">Transmembrane</keyword>
<feature type="compositionally biased region" description="Acidic residues" evidence="5">
    <location>
        <begin position="234"/>
        <end position="245"/>
    </location>
</feature>
<evidence type="ECO:0000256" key="4">
    <source>
        <dbReference type="ARBA" id="ARBA00023136"/>
    </source>
</evidence>
<dbReference type="EMBL" id="LT969435">
    <property type="protein sequence ID" value="SOV16388.1"/>
    <property type="molecule type" value="Genomic_DNA"/>
</dbReference>
<dbReference type="Pfam" id="PF11916">
    <property type="entry name" value="Vac14_Fig4_bd"/>
    <property type="match status" value="1"/>
</dbReference>